<evidence type="ECO:0000313" key="2">
    <source>
        <dbReference type="EMBL" id="TYL89950.1"/>
    </source>
</evidence>
<dbReference type="EMBL" id="VSSS01000057">
    <property type="protein sequence ID" value="TYL89950.1"/>
    <property type="molecule type" value="Genomic_DNA"/>
</dbReference>
<evidence type="ECO:0000313" key="3">
    <source>
        <dbReference type="Proteomes" id="UP000324758"/>
    </source>
</evidence>
<reference evidence="2 3" key="1">
    <citation type="submission" date="2019-08" db="EMBL/GenBank/DDBJ databases">
        <title>Bradyrhizobium hipponensis sp. nov., a rhizobium isolated from a Lupinus angustifolius root nodule in Tunisia.</title>
        <authorList>
            <person name="Off K."/>
            <person name="Rejili M."/>
            <person name="Mars M."/>
            <person name="Brachmann A."/>
            <person name="Marin M."/>
        </authorList>
    </citation>
    <scope>NUCLEOTIDE SEQUENCE [LARGE SCALE GENOMIC DNA]</scope>
    <source>
        <strain evidence="2 3">CTAW71</strain>
    </source>
</reference>
<sequence>MAPGSAIVRLRSIAPPPVSMGITPPPYDRNKPSPYHPKFDPAASHVGRIKCVLPTSPTKTLKRPGWVV</sequence>
<dbReference type="Proteomes" id="UP000324758">
    <property type="component" value="Unassembled WGS sequence"/>
</dbReference>
<proteinExistence type="predicted"/>
<accession>A0A5D3KGU8</accession>
<name>A0A5D3KGU8_9BRAD</name>
<dbReference type="RefSeq" id="WP_148776643.1">
    <property type="nucleotide sequence ID" value="NZ_VSSS01000057.1"/>
</dbReference>
<feature type="region of interest" description="Disordered" evidence="1">
    <location>
        <begin position="18"/>
        <end position="41"/>
    </location>
</feature>
<comment type="caution">
    <text evidence="2">The sequence shown here is derived from an EMBL/GenBank/DDBJ whole genome shotgun (WGS) entry which is preliminary data.</text>
</comment>
<gene>
    <name evidence="2" type="ORF">FXB40_33995</name>
</gene>
<protein>
    <submittedName>
        <fullName evidence="2">Uncharacterized protein</fullName>
    </submittedName>
</protein>
<organism evidence="2 3">
    <name type="scientific">Bradyrhizobium rifense</name>
    <dbReference type="NCBI Taxonomy" id="515499"/>
    <lineage>
        <taxon>Bacteria</taxon>
        <taxon>Pseudomonadati</taxon>
        <taxon>Pseudomonadota</taxon>
        <taxon>Alphaproteobacteria</taxon>
        <taxon>Hyphomicrobiales</taxon>
        <taxon>Nitrobacteraceae</taxon>
        <taxon>Bradyrhizobium</taxon>
    </lineage>
</organism>
<evidence type="ECO:0000256" key="1">
    <source>
        <dbReference type="SAM" id="MobiDB-lite"/>
    </source>
</evidence>
<feature type="compositionally biased region" description="Pro residues" evidence="1">
    <location>
        <begin position="18"/>
        <end position="27"/>
    </location>
</feature>
<dbReference type="AlphaFoldDB" id="A0A5D3KGU8"/>
<keyword evidence="3" id="KW-1185">Reference proteome</keyword>